<proteinExistence type="predicted"/>
<dbReference type="AlphaFoldDB" id="A0A1M6VZV4"/>
<sequence length="227" mass="26562">MRFESAKNYDEFAVAQKQAARDLYHALFQYVKRADRIYEIGCGSGIFTHYLLRHFAFRQLFLNDLYRCPLMERYPSQIGDVCEQEIPSNLDLVVSSSVFQWIVPLEELFKKIAAALKQNGFFAFSMFVAGTLWELESFTHQGLPYKTPQQIEEILFRHFDIVEGKENFCTLSFPDCFALLHSLKQTGVNNLQGDFRLTKTSYRKLDESFDGKYELTYRYGVFVARKK</sequence>
<evidence type="ECO:0000313" key="2">
    <source>
        <dbReference type="Proteomes" id="UP000184275"/>
    </source>
</evidence>
<dbReference type="RefSeq" id="WP_073305014.1">
    <property type="nucleotide sequence ID" value="NZ_FRAW01000021.1"/>
</dbReference>
<dbReference type="Pfam" id="PF13489">
    <property type="entry name" value="Methyltransf_23"/>
    <property type="match status" value="1"/>
</dbReference>
<reference evidence="2" key="1">
    <citation type="submission" date="2016-11" db="EMBL/GenBank/DDBJ databases">
        <authorList>
            <person name="Varghese N."/>
            <person name="Submissions S."/>
        </authorList>
    </citation>
    <scope>NUCLEOTIDE SEQUENCE [LARGE SCALE GENOMIC DNA]</scope>
    <source>
        <strain evidence="2">UWOS</strain>
    </source>
</reference>
<dbReference type="CDD" id="cd02440">
    <property type="entry name" value="AdoMet_MTases"/>
    <property type="match status" value="1"/>
</dbReference>
<dbReference type="InterPro" id="IPR029063">
    <property type="entry name" value="SAM-dependent_MTases_sf"/>
</dbReference>
<gene>
    <name evidence="1" type="ORF">SAMN05720469_12128</name>
</gene>
<name>A0A1M6VZV4_9BACT</name>
<protein>
    <submittedName>
        <fullName evidence="1">Malonyl-CoA O-methyltransferase</fullName>
    </submittedName>
</protein>
<accession>A0A1M6VZV4</accession>
<dbReference type="GO" id="GO:0008168">
    <property type="term" value="F:methyltransferase activity"/>
    <property type="evidence" value="ECO:0007669"/>
    <property type="project" value="UniProtKB-KW"/>
</dbReference>
<evidence type="ECO:0000313" key="1">
    <source>
        <dbReference type="EMBL" id="SHK86866.1"/>
    </source>
</evidence>
<keyword evidence="2" id="KW-1185">Reference proteome</keyword>
<organism evidence="1 2">
    <name type="scientific">Fibrobacter intestinalis</name>
    <dbReference type="NCBI Taxonomy" id="28122"/>
    <lineage>
        <taxon>Bacteria</taxon>
        <taxon>Pseudomonadati</taxon>
        <taxon>Fibrobacterota</taxon>
        <taxon>Fibrobacteria</taxon>
        <taxon>Fibrobacterales</taxon>
        <taxon>Fibrobacteraceae</taxon>
        <taxon>Fibrobacter</taxon>
    </lineage>
</organism>
<dbReference type="Gene3D" id="3.40.50.150">
    <property type="entry name" value="Vaccinia Virus protein VP39"/>
    <property type="match status" value="1"/>
</dbReference>
<keyword evidence="1" id="KW-0489">Methyltransferase</keyword>
<keyword evidence="1" id="KW-0808">Transferase</keyword>
<dbReference type="Proteomes" id="UP000184275">
    <property type="component" value="Unassembled WGS sequence"/>
</dbReference>
<dbReference type="GO" id="GO:0032259">
    <property type="term" value="P:methylation"/>
    <property type="evidence" value="ECO:0007669"/>
    <property type="project" value="UniProtKB-KW"/>
</dbReference>
<dbReference type="PANTHER" id="PTHR43861">
    <property type="entry name" value="TRANS-ACONITATE 2-METHYLTRANSFERASE-RELATED"/>
    <property type="match status" value="1"/>
</dbReference>
<dbReference type="EMBL" id="FRAW01000021">
    <property type="protein sequence ID" value="SHK86866.1"/>
    <property type="molecule type" value="Genomic_DNA"/>
</dbReference>
<dbReference type="SUPFAM" id="SSF53335">
    <property type="entry name" value="S-adenosyl-L-methionine-dependent methyltransferases"/>
    <property type="match status" value="1"/>
</dbReference>